<dbReference type="Gramene" id="novel_model_1361_5bd9a17a.1.5bd9b135">
    <property type="protein sequence ID" value="cds.novel_model_1361_5bd9a17a.1.5bd9b135"/>
    <property type="gene ID" value="novel_gene_756_5bd9a17a"/>
</dbReference>
<name>A0A803QTZ2_CANSA</name>
<dbReference type="FunFam" id="3.30.1350.10:FF:000001">
    <property type="entry name" value="Hellethionin-D"/>
    <property type="match status" value="1"/>
</dbReference>
<sequence>MEGKTRVIVSVLLVSLFLGQIQVEAKSSCPTTYARHIYEACIITGGSREFCAKLSGCKIISGNTCPDGYNHDILKNNVGVYILRVRSLNHSPRL</sequence>
<dbReference type="EMBL" id="UZAU01000024">
    <property type="status" value="NOT_ANNOTATED_CDS"/>
    <property type="molecule type" value="Genomic_DNA"/>
</dbReference>
<comment type="subcellular location">
    <subcellularLocation>
        <location evidence="1">Secreted</location>
    </subcellularLocation>
</comment>
<dbReference type="GO" id="GO:0006952">
    <property type="term" value="P:defense response"/>
    <property type="evidence" value="ECO:0007669"/>
    <property type="project" value="UniProtKB-KW"/>
</dbReference>
<evidence type="ECO:0000256" key="7">
    <source>
        <dbReference type="SAM" id="SignalP"/>
    </source>
</evidence>
<evidence type="ECO:0000256" key="4">
    <source>
        <dbReference type="ARBA" id="ARBA00022656"/>
    </source>
</evidence>
<accession>A0A803QTZ2</accession>
<keyword evidence="4" id="KW-0800">Toxin</keyword>
<dbReference type="Gene3D" id="3.30.1350.10">
    <property type="entry name" value="Thionin-like"/>
    <property type="match status" value="1"/>
</dbReference>
<dbReference type="PANTHER" id="PTHR33920:SF2">
    <property type="entry name" value="THIONIN-2.1-RELATED"/>
    <property type="match status" value="1"/>
</dbReference>
<evidence type="ECO:0000256" key="2">
    <source>
        <dbReference type="ARBA" id="ARBA00009872"/>
    </source>
</evidence>
<dbReference type="EnsemblPlants" id="novel_model_1361_5bd9a17a.1.5bd9b135">
    <property type="protein sequence ID" value="cds.novel_model_1361_5bd9a17a.1.5bd9b135"/>
    <property type="gene ID" value="novel_gene_756_5bd9a17a"/>
</dbReference>
<comment type="similarity">
    <text evidence="2">Belongs to the plant thionin (TC 1.C.44) family.</text>
</comment>
<keyword evidence="9" id="KW-1185">Reference proteome</keyword>
<evidence type="ECO:0000313" key="9">
    <source>
        <dbReference type="Proteomes" id="UP000596661"/>
    </source>
</evidence>
<evidence type="ECO:0000256" key="3">
    <source>
        <dbReference type="ARBA" id="ARBA00022525"/>
    </source>
</evidence>
<feature type="signal peptide" evidence="7">
    <location>
        <begin position="1"/>
        <end position="25"/>
    </location>
</feature>
<proteinExistence type="inferred from homology"/>
<dbReference type="SUPFAM" id="SSF57429">
    <property type="entry name" value="Crambin-like"/>
    <property type="match status" value="1"/>
</dbReference>
<evidence type="ECO:0000313" key="8">
    <source>
        <dbReference type="EnsemblPlants" id="cds.novel_model_1361_5bd9a17a.1.5bd9b135"/>
    </source>
</evidence>
<dbReference type="Proteomes" id="UP000596661">
    <property type="component" value="Chromosome 1"/>
</dbReference>
<organism evidence="8 9">
    <name type="scientific">Cannabis sativa</name>
    <name type="common">Hemp</name>
    <name type="synonym">Marijuana</name>
    <dbReference type="NCBI Taxonomy" id="3483"/>
    <lineage>
        <taxon>Eukaryota</taxon>
        <taxon>Viridiplantae</taxon>
        <taxon>Streptophyta</taxon>
        <taxon>Embryophyta</taxon>
        <taxon>Tracheophyta</taxon>
        <taxon>Spermatophyta</taxon>
        <taxon>Magnoliopsida</taxon>
        <taxon>eudicotyledons</taxon>
        <taxon>Gunneridae</taxon>
        <taxon>Pentapetalae</taxon>
        <taxon>rosids</taxon>
        <taxon>fabids</taxon>
        <taxon>Rosales</taxon>
        <taxon>Cannabaceae</taxon>
        <taxon>Cannabis</taxon>
    </lineage>
</organism>
<dbReference type="PANTHER" id="PTHR33920">
    <property type="entry name" value="THIONIN-2.1-RELATED"/>
    <property type="match status" value="1"/>
</dbReference>
<dbReference type="PRINTS" id="PR00287">
    <property type="entry name" value="THIONIN"/>
</dbReference>
<keyword evidence="3" id="KW-0964">Secreted</keyword>
<dbReference type="Pfam" id="PF00321">
    <property type="entry name" value="Thionin"/>
    <property type="match status" value="1"/>
</dbReference>
<reference evidence="8" key="2">
    <citation type="submission" date="2021-03" db="UniProtKB">
        <authorList>
            <consortium name="EnsemblPlants"/>
        </authorList>
    </citation>
    <scope>IDENTIFICATION</scope>
</reference>
<protein>
    <submittedName>
        <fullName evidence="8">Uncharacterized protein</fullName>
    </submittedName>
</protein>
<gene>
    <name evidence="8" type="primary">LOC133028987</name>
</gene>
<dbReference type="AlphaFoldDB" id="A0A803QTZ2"/>
<evidence type="ECO:0000256" key="6">
    <source>
        <dbReference type="ARBA" id="ARBA00023157"/>
    </source>
</evidence>
<dbReference type="GO" id="GO:0090729">
    <property type="term" value="F:toxin activity"/>
    <property type="evidence" value="ECO:0007669"/>
    <property type="project" value="UniProtKB-KW"/>
</dbReference>
<dbReference type="InterPro" id="IPR001010">
    <property type="entry name" value="Thionin"/>
</dbReference>
<keyword evidence="7" id="KW-0732">Signal</keyword>
<reference evidence="8" key="1">
    <citation type="submission" date="2018-11" db="EMBL/GenBank/DDBJ databases">
        <authorList>
            <person name="Grassa J C."/>
        </authorList>
    </citation>
    <scope>NUCLEOTIDE SEQUENCE [LARGE SCALE GENOMIC DNA]</scope>
</reference>
<dbReference type="InterPro" id="IPR036391">
    <property type="entry name" value="Thionin-like_sf"/>
</dbReference>
<evidence type="ECO:0000256" key="5">
    <source>
        <dbReference type="ARBA" id="ARBA00022821"/>
    </source>
</evidence>
<feature type="chain" id="PRO_5031258838" evidence="7">
    <location>
        <begin position="26"/>
        <end position="94"/>
    </location>
</feature>
<dbReference type="GO" id="GO:0005576">
    <property type="term" value="C:extracellular region"/>
    <property type="evidence" value="ECO:0007669"/>
    <property type="project" value="UniProtKB-SubCell"/>
</dbReference>
<keyword evidence="6" id="KW-1015">Disulfide bond</keyword>
<keyword evidence="5" id="KW-0611">Plant defense</keyword>
<evidence type="ECO:0000256" key="1">
    <source>
        <dbReference type="ARBA" id="ARBA00004613"/>
    </source>
</evidence>